<sequence>MSSTTTQGVEVSVETYYQPDYSNPLSGEFMFAYRITIDNHNNFSVKLHRRHWHIFDSNGEYREVEGEGVVGVQPVLQPGDRYQYVSGCNLRSEMGRMSGSYQMENIDTKRFFDVDIPAFEMIVPFKNN</sequence>
<dbReference type="AlphaFoldDB" id="A0A0E9N5L5"/>
<proteinExistence type="predicted"/>
<comment type="caution">
    <text evidence="2">The sequence shown here is derived from an EMBL/GenBank/DDBJ whole genome shotgun (WGS) entry which is preliminary data.</text>
</comment>
<dbReference type="Pfam" id="PF04379">
    <property type="entry name" value="DUF525"/>
    <property type="match status" value="1"/>
</dbReference>
<dbReference type="InterPro" id="IPR007474">
    <property type="entry name" value="ApaG_domain"/>
</dbReference>
<dbReference type="SUPFAM" id="SSF110069">
    <property type="entry name" value="ApaG-like"/>
    <property type="match status" value="1"/>
</dbReference>
<dbReference type="PANTHER" id="PTHR47191">
    <property type="entry name" value="OS05G0170800 PROTEIN"/>
    <property type="match status" value="1"/>
</dbReference>
<dbReference type="InterPro" id="IPR036767">
    <property type="entry name" value="ApaG_sf"/>
</dbReference>
<protein>
    <submittedName>
        <fullName evidence="2">ApaG family protein</fullName>
    </submittedName>
</protein>
<dbReference type="EMBL" id="BBWV01000004">
    <property type="protein sequence ID" value="GAO45109.1"/>
    <property type="molecule type" value="Genomic_DNA"/>
</dbReference>
<dbReference type="InterPro" id="IPR050718">
    <property type="entry name" value="ApaG-like"/>
</dbReference>
<organism evidence="2 3">
    <name type="scientific">Flavihumibacter petaseus NBRC 106054</name>
    <dbReference type="NCBI Taxonomy" id="1220578"/>
    <lineage>
        <taxon>Bacteria</taxon>
        <taxon>Pseudomonadati</taxon>
        <taxon>Bacteroidota</taxon>
        <taxon>Chitinophagia</taxon>
        <taxon>Chitinophagales</taxon>
        <taxon>Chitinophagaceae</taxon>
        <taxon>Flavihumibacter</taxon>
    </lineage>
</organism>
<dbReference type="PROSITE" id="PS51087">
    <property type="entry name" value="APAG"/>
    <property type="match status" value="1"/>
</dbReference>
<gene>
    <name evidence="2" type="ORF">FPE01S_04_03520</name>
</gene>
<dbReference type="OrthoDB" id="9795226at2"/>
<dbReference type="RefSeq" id="WP_046371079.1">
    <property type="nucleotide sequence ID" value="NZ_BBWV01000004.1"/>
</dbReference>
<evidence type="ECO:0000313" key="2">
    <source>
        <dbReference type="EMBL" id="GAO45109.1"/>
    </source>
</evidence>
<evidence type="ECO:0000313" key="3">
    <source>
        <dbReference type="Proteomes" id="UP000033121"/>
    </source>
</evidence>
<evidence type="ECO:0000259" key="1">
    <source>
        <dbReference type="PROSITE" id="PS51087"/>
    </source>
</evidence>
<name>A0A0E9N5L5_9BACT</name>
<dbReference type="PANTHER" id="PTHR47191:SF2">
    <property type="entry name" value="OS05G0170800 PROTEIN"/>
    <property type="match status" value="1"/>
</dbReference>
<keyword evidence="3" id="KW-1185">Reference proteome</keyword>
<dbReference type="STRING" id="1220578.FPE01S_04_03520"/>
<dbReference type="NCBIfam" id="NF003967">
    <property type="entry name" value="PRK05461.1"/>
    <property type="match status" value="1"/>
</dbReference>
<accession>A0A0E9N5L5</accession>
<feature type="domain" description="ApaG" evidence="1">
    <location>
        <begin position="3"/>
        <end position="128"/>
    </location>
</feature>
<dbReference type="Gene3D" id="2.60.40.1470">
    <property type="entry name" value="ApaG domain"/>
    <property type="match status" value="1"/>
</dbReference>
<dbReference type="Proteomes" id="UP000033121">
    <property type="component" value="Unassembled WGS sequence"/>
</dbReference>
<reference evidence="2 3" key="1">
    <citation type="submission" date="2015-04" db="EMBL/GenBank/DDBJ databases">
        <title>Whole genome shotgun sequence of Flavihumibacter petaseus NBRC 106054.</title>
        <authorList>
            <person name="Miyazawa S."/>
            <person name="Hosoyama A."/>
            <person name="Hashimoto M."/>
            <person name="Noguchi M."/>
            <person name="Tsuchikane K."/>
            <person name="Ohji S."/>
            <person name="Yamazoe A."/>
            <person name="Ichikawa N."/>
            <person name="Kimura A."/>
            <person name="Fujita N."/>
        </authorList>
    </citation>
    <scope>NUCLEOTIDE SEQUENCE [LARGE SCALE GENOMIC DNA]</scope>
    <source>
        <strain evidence="2 3">NBRC 106054</strain>
    </source>
</reference>